<name>A0ABV7UXL0_9GAMM</name>
<dbReference type="Gene3D" id="3.30.470.10">
    <property type="match status" value="1"/>
</dbReference>
<keyword evidence="2" id="KW-1185">Reference proteome</keyword>
<gene>
    <name evidence="1" type="ORF">ACFOM9_14035</name>
</gene>
<dbReference type="SUPFAM" id="SSF56752">
    <property type="entry name" value="D-aminoacid aminotransferase-like PLP-dependent enzymes"/>
    <property type="match status" value="1"/>
</dbReference>
<dbReference type="RefSeq" id="WP_386712131.1">
    <property type="nucleotide sequence ID" value="NZ_JBHRYF010000012.1"/>
</dbReference>
<dbReference type="Pfam" id="PF01063">
    <property type="entry name" value="Aminotran_4"/>
    <property type="match status" value="1"/>
</dbReference>
<evidence type="ECO:0000313" key="2">
    <source>
        <dbReference type="Proteomes" id="UP001595724"/>
    </source>
</evidence>
<dbReference type="InterPro" id="IPR043132">
    <property type="entry name" value="BCAT-like_C"/>
</dbReference>
<sequence length="275" mass="29843">MSVVLCNGRVLDADDCGSAAGSALHALASRNYGHFTSMQVRGGAVRGLDLHLRRLREATRDLFATELDDQRVLDGLRRGLDAAATADCSARVTICAAAFDFRDPLRAVEVDVIVSISAPAEPEPEPEPRRVKSFHHERALPHVKHVGTFPLFHFARAARGAGFDDALFVTHDGRLSEGSVWNLGLWDGRQVTWPLAPALRGTSEQLLQAGLDALGVAQARREVRLEELAGFRAGFACNSRGVWPLAGVDEMAWPPAPDLAELLAQALARHPWQPV</sequence>
<dbReference type="InterPro" id="IPR036038">
    <property type="entry name" value="Aminotransferase-like"/>
</dbReference>
<dbReference type="EMBL" id="JBHRYF010000012">
    <property type="protein sequence ID" value="MFC3661182.1"/>
    <property type="molecule type" value="Genomic_DNA"/>
</dbReference>
<keyword evidence="1" id="KW-0808">Transferase</keyword>
<protein>
    <submittedName>
        <fullName evidence="1">Aminotransferase class IV</fullName>
    </submittedName>
</protein>
<accession>A0ABV7UXL0</accession>
<dbReference type="Gene3D" id="3.20.10.10">
    <property type="entry name" value="D-amino Acid Aminotransferase, subunit A, domain 2"/>
    <property type="match status" value="1"/>
</dbReference>
<organism evidence="1 2">
    <name type="scientific">Luteimonas notoginsengisoli</name>
    <dbReference type="NCBI Taxonomy" id="1578200"/>
    <lineage>
        <taxon>Bacteria</taxon>
        <taxon>Pseudomonadati</taxon>
        <taxon>Pseudomonadota</taxon>
        <taxon>Gammaproteobacteria</taxon>
        <taxon>Lysobacterales</taxon>
        <taxon>Lysobacteraceae</taxon>
        <taxon>Luteimonas</taxon>
    </lineage>
</organism>
<proteinExistence type="predicted"/>
<comment type="caution">
    <text evidence="1">The sequence shown here is derived from an EMBL/GenBank/DDBJ whole genome shotgun (WGS) entry which is preliminary data.</text>
</comment>
<dbReference type="InterPro" id="IPR001544">
    <property type="entry name" value="Aminotrans_IV"/>
</dbReference>
<reference evidence="2" key="1">
    <citation type="journal article" date="2019" name="Int. J. Syst. Evol. Microbiol.">
        <title>The Global Catalogue of Microorganisms (GCM) 10K type strain sequencing project: providing services to taxonomists for standard genome sequencing and annotation.</title>
        <authorList>
            <consortium name="The Broad Institute Genomics Platform"/>
            <consortium name="The Broad Institute Genome Sequencing Center for Infectious Disease"/>
            <person name="Wu L."/>
            <person name="Ma J."/>
        </authorList>
    </citation>
    <scope>NUCLEOTIDE SEQUENCE [LARGE SCALE GENOMIC DNA]</scope>
    <source>
        <strain evidence="2">KCTC 42211</strain>
    </source>
</reference>
<dbReference type="InterPro" id="IPR043131">
    <property type="entry name" value="BCAT-like_N"/>
</dbReference>
<dbReference type="GO" id="GO:0008483">
    <property type="term" value="F:transaminase activity"/>
    <property type="evidence" value="ECO:0007669"/>
    <property type="project" value="UniProtKB-KW"/>
</dbReference>
<keyword evidence="1" id="KW-0032">Aminotransferase</keyword>
<dbReference type="Proteomes" id="UP001595724">
    <property type="component" value="Unassembled WGS sequence"/>
</dbReference>
<dbReference type="NCBIfam" id="NF006734">
    <property type="entry name" value="PRK09266.1"/>
    <property type="match status" value="1"/>
</dbReference>
<evidence type="ECO:0000313" key="1">
    <source>
        <dbReference type="EMBL" id="MFC3661182.1"/>
    </source>
</evidence>